<reference evidence="4" key="2">
    <citation type="submission" date="2020-10" db="UniProtKB">
        <authorList>
            <consortium name="WormBaseParasite"/>
        </authorList>
    </citation>
    <scope>IDENTIFICATION</scope>
</reference>
<sequence>MVRDVRGRSNAMAAVSCFVLLSLLCLRKDKVPPYVNIIADHLANYSTTDRWDCLQQCANEEACIAVKWLAKLVAKIRDGREAIECEYYINFAATVYIVGMFSQATLGFGCLVPMLWATIQNRHDKFLKAFLPAVRVVFSVKFMLIPSTF</sequence>
<evidence type="ECO:0000256" key="2">
    <source>
        <dbReference type="SAM" id="SignalP"/>
    </source>
</evidence>
<dbReference type="AlphaFoldDB" id="A0A7E4UU38"/>
<evidence type="ECO:0000313" key="4">
    <source>
        <dbReference type="WBParaSite" id="Pan_g12875.t1"/>
    </source>
</evidence>
<evidence type="ECO:0000256" key="1">
    <source>
        <dbReference type="SAM" id="Phobius"/>
    </source>
</evidence>
<evidence type="ECO:0000313" key="3">
    <source>
        <dbReference type="Proteomes" id="UP000492821"/>
    </source>
</evidence>
<feature type="signal peptide" evidence="2">
    <location>
        <begin position="1"/>
        <end position="27"/>
    </location>
</feature>
<keyword evidence="1" id="KW-0812">Transmembrane</keyword>
<keyword evidence="1" id="KW-1133">Transmembrane helix</keyword>
<protein>
    <submittedName>
        <fullName evidence="4">ABC transmembrane type-1 domain-containing protein</fullName>
    </submittedName>
</protein>
<dbReference type="Proteomes" id="UP000492821">
    <property type="component" value="Unassembled WGS sequence"/>
</dbReference>
<keyword evidence="3" id="KW-1185">Reference proteome</keyword>
<keyword evidence="1" id="KW-0472">Membrane</keyword>
<name>A0A7E4UU38_PANRE</name>
<keyword evidence="2" id="KW-0732">Signal</keyword>
<proteinExistence type="predicted"/>
<organism evidence="3 4">
    <name type="scientific">Panagrellus redivivus</name>
    <name type="common">Microworm</name>
    <dbReference type="NCBI Taxonomy" id="6233"/>
    <lineage>
        <taxon>Eukaryota</taxon>
        <taxon>Metazoa</taxon>
        <taxon>Ecdysozoa</taxon>
        <taxon>Nematoda</taxon>
        <taxon>Chromadorea</taxon>
        <taxon>Rhabditida</taxon>
        <taxon>Tylenchina</taxon>
        <taxon>Panagrolaimomorpha</taxon>
        <taxon>Panagrolaimoidea</taxon>
        <taxon>Panagrolaimidae</taxon>
        <taxon>Panagrellus</taxon>
    </lineage>
</organism>
<feature type="transmembrane region" description="Helical" evidence="1">
    <location>
        <begin position="96"/>
        <end position="119"/>
    </location>
</feature>
<feature type="chain" id="PRO_5028901246" evidence="2">
    <location>
        <begin position="28"/>
        <end position="149"/>
    </location>
</feature>
<reference evidence="3" key="1">
    <citation type="journal article" date="2013" name="Genetics">
        <title>The draft genome and transcriptome of Panagrellus redivivus are shaped by the harsh demands of a free-living lifestyle.</title>
        <authorList>
            <person name="Srinivasan J."/>
            <person name="Dillman A.R."/>
            <person name="Macchietto M.G."/>
            <person name="Heikkinen L."/>
            <person name="Lakso M."/>
            <person name="Fracchia K.M."/>
            <person name="Antoshechkin I."/>
            <person name="Mortazavi A."/>
            <person name="Wong G."/>
            <person name="Sternberg P.W."/>
        </authorList>
    </citation>
    <scope>NUCLEOTIDE SEQUENCE [LARGE SCALE GENOMIC DNA]</scope>
    <source>
        <strain evidence="3">MT8872</strain>
    </source>
</reference>
<accession>A0A7E4UU38</accession>
<dbReference type="WBParaSite" id="Pan_g12875.t1">
    <property type="protein sequence ID" value="Pan_g12875.t1"/>
    <property type="gene ID" value="Pan_g12875"/>
</dbReference>